<feature type="transmembrane region" description="Helical" evidence="7">
    <location>
        <begin position="76"/>
        <end position="91"/>
    </location>
</feature>
<dbReference type="InterPro" id="IPR051907">
    <property type="entry name" value="DoxX-like_oxidoreductase"/>
</dbReference>
<evidence type="ECO:0000256" key="7">
    <source>
        <dbReference type="SAM" id="Phobius"/>
    </source>
</evidence>
<keyword evidence="5 7" id="KW-1133">Transmembrane helix</keyword>
<comment type="caution">
    <text evidence="8">The sequence shown here is derived from an EMBL/GenBank/DDBJ whole genome shotgun (WGS) entry which is preliminary data.</text>
</comment>
<evidence type="ECO:0000313" key="8">
    <source>
        <dbReference type="EMBL" id="KKU91636.1"/>
    </source>
</evidence>
<evidence type="ECO:0000256" key="4">
    <source>
        <dbReference type="ARBA" id="ARBA00022692"/>
    </source>
</evidence>
<keyword evidence="3" id="KW-1003">Cell membrane</keyword>
<dbReference type="GO" id="GO:0005886">
    <property type="term" value="C:plasma membrane"/>
    <property type="evidence" value="ECO:0007669"/>
    <property type="project" value="UniProtKB-SubCell"/>
</dbReference>
<comment type="subcellular location">
    <subcellularLocation>
        <location evidence="1">Cell membrane</location>
        <topology evidence="1">Multi-pass membrane protein</topology>
    </subcellularLocation>
</comment>
<dbReference type="PANTHER" id="PTHR33452">
    <property type="entry name" value="OXIDOREDUCTASE CATD-RELATED"/>
    <property type="match status" value="1"/>
</dbReference>
<evidence type="ECO:0000256" key="3">
    <source>
        <dbReference type="ARBA" id="ARBA00022475"/>
    </source>
</evidence>
<feature type="transmembrane region" description="Helical" evidence="7">
    <location>
        <begin position="103"/>
        <end position="124"/>
    </location>
</feature>
<name>A0A0G1UBV2_9BACT</name>
<protein>
    <submittedName>
        <fullName evidence="8">DoxX family protein</fullName>
    </submittedName>
</protein>
<evidence type="ECO:0000256" key="2">
    <source>
        <dbReference type="ARBA" id="ARBA00006679"/>
    </source>
</evidence>
<dbReference type="InterPro" id="IPR032808">
    <property type="entry name" value="DoxX"/>
</dbReference>
<dbReference type="PANTHER" id="PTHR33452:SF1">
    <property type="entry name" value="INNER MEMBRANE PROTEIN YPHA-RELATED"/>
    <property type="match status" value="1"/>
</dbReference>
<feature type="transmembrane region" description="Helical" evidence="7">
    <location>
        <begin position="12"/>
        <end position="29"/>
    </location>
</feature>
<accession>A0A0G1UBV2</accession>
<keyword evidence="6 7" id="KW-0472">Membrane</keyword>
<gene>
    <name evidence="8" type="ORF">UY23_C0001G0242</name>
</gene>
<reference evidence="8 9" key="1">
    <citation type="journal article" date="2015" name="Nature">
        <title>rRNA introns, odd ribosomes, and small enigmatic genomes across a large radiation of phyla.</title>
        <authorList>
            <person name="Brown C.T."/>
            <person name="Hug L.A."/>
            <person name="Thomas B.C."/>
            <person name="Sharon I."/>
            <person name="Castelle C.J."/>
            <person name="Singh A."/>
            <person name="Wilkins M.J."/>
            <person name="Williams K.H."/>
            <person name="Banfield J.F."/>
        </authorList>
    </citation>
    <scope>NUCLEOTIDE SEQUENCE [LARGE SCALE GENOMIC DNA]</scope>
</reference>
<keyword evidence="4 7" id="KW-0812">Transmembrane</keyword>
<proteinExistence type="inferred from homology"/>
<dbReference type="Proteomes" id="UP000034956">
    <property type="component" value="Unassembled WGS sequence"/>
</dbReference>
<sequence length="133" mass="14291">MIQPLLVFSDWGIFILRVALGLILVAQGWPKIKNIKNMSGRTGETFKPGILGATAASLTEFVGGLCLIFGFLTQVAAFFVAIEFLAIIFKVKKEKSPVDGFELNLLVLASALILLTLGSGGVSLDNYLGILLY</sequence>
<evidence type="ECO:0000256" key="5">
    <source>
        <dbReference type="ARBA" id="ARBA00022989"/>
    </source>
</evidence>
<dbReference type="EMBL" id="LCPF01000001">
    <property type="protein sequence ID" value="KKU91636.1"/>
    <property type="molecule type" value="Genomic_DNA"/>
</dbReference>
<evidence type="ECO:0000313" key="9">
    <source>
        <dbReference type="Proteomes" id="UP000034956"/>
    </source>
</evidence>
<comment type="similarity">
    <text evidence="2">Belongs to the DoxX family.</text>
</comment>
<organism evidence="8 9">
    <name type="scientific">Candidatus Jorgensenbacteria bacterium GW2011_GWA1_48_11</name>
    <dbReference type="NCBI Taxonomy" id="1618660"/>
    <lineage>
        <taxon>Bacteria</taxon>
        <taxon>Candidatus Joergenseniibacteriota</taxon>
    </lineage>
</organism>
<dbReference type="AlphaFoldDB" id="A0A0G1UBV2"/>
<evidence type="ECO:0000256" key="1">
    <source>
        <dbReference type="ARBA" id="ARBA00004651"/>
    </source>
</evidence>
<evidence type="ECO:0000256" key="6">
    <source>
        <dbReference type="ARBA" id="ARBA00023136"/>
    </source>
</evidence>
<dbReference type="Pfam" id="PF07681">
    <property type="entry name" value="DoxX"/>
    <property type="match status" value="1"/>
</dbReference>